<reference evidence="2 3" key="1">
    <citation type="submission" date="2016-06" db="EMBL/GenBank/DDBJ databases">
        <authorList>
            <person name="Kjaerup R.B."/>
            <person name="Dalgaard T.S."/>
            <person name="Juul-Madsen H.R."/>
        </authorList>
    </citation>
    <scope>NUCLEOTIDE SEQUENCE [LARGE SCALE GENOMIC DNA]</scope>
    <source>
        <strain evidence="2">LMG947</strain>
    </source>
</reference>
<dbReference type="EMBL" id="FLTX01000007">
    <property type="protein sequence ID" value="SBV49743.1"/>
    <property type="molecule type" value="Genomic_DNA"/>
</dbReference>
<keyword evidence="1" id="KW-1133">Transmembrane helix</keyword>
<name>A0A1C3NH97_9XANT</name>
<sequence length="100" mass="11250">MSIIPTGNTSLFRSFLFLLFATVLAGIGWQSNGQIDWQKFAVYFCIVTVYAACVIFYLKSLDKLKPFVNYSYAKFLLFMSLLAVCSGLAALLLNFLNTRP</sequence>
<dbReference type="Proteomes" id="UP000092503">
    <property type="component" value="Unassembled WGS sequence"/>
</dbReference>
<accession>A0A1C3NH97</accession>
<gene>
    <name evidence="2" type="ORF">XBLMG947_0516</name>
</gene>
<dbReference type="STRING" id="56449.XBLMG947_0516"/>
<proteinExistence type="predicted"/>
<dbReference type="AlphaFoldDB" id="A0A1C3NH97"/>
<keyword evidence="1" id="KW-0812">Transmembrane</keyword>
<feature type="transmembrane region" description="Helical" evidence="1">
    <location>
        <begin position="12"/>
        <end position="29"/>
    </location>
</feature>
<evidence type="ECO:0000313" key="3">
    <source>
        <dbReference type="Proteomes" id="UP000092503"/>
    </source>
</evidence>
<evidence type="ECO:0000256" key="1">
    <source>
        <dbReference type="SAM" id="Phobius"/>
    </source>
</evidence>
<keyword evidence="1" id="KW-0472">Membrane</keyword>
<evidence type="ECO:0000313" key="2">
    <source>
        <dbReference type="EMBL" id="SBV49743.1"/>
    </source>
</evidence>
<organism evidence="2 3">
    <name type="scientific">Xanthomonas bromi</name>
    <dbReference type="NCBI Taxonomy" id="56449"/>
    <lineage>
        <taxon>Bacteria</taxon>
        <taxon>Pseudomonadati</taxon>
        <taxon>Pseudomonadota</taxon>
        <taxon>Gammaproteobacteria</taxon>
        <taxon>Lysobacterales</taxon>
        <taxon>Lysobacteraceae</taxon>
        <taxon>Xanthomonas</taxon>
    </lineage>
</organism>
<feature type="transmembrane region" description="Helical" evidence="1">
    <location>
        <begin position="41"/>
        <end position="58"/>
    </location>
</feature>
<feature type="transmembrane region" description="Helical" evidence="1">
    <location>
        <begin position="70"/>
        <end position="96"/>
    </location>
</feature>
<protein>
    <submittedName>
        <fullName evidence="2">Uncharacterized protein</fullName>
    </submittedName>
</protein>